<dbReference type="RefSeq" id="WP_118483935.1">
    <property type="nucleotide sequence ID" value="NZ_QRUU01000020.1"/>
</dbReference>
<keyword evidence="6" id="KW-1185">Reference proteome</keyword>
<dbReference type="InterPro" id="IPR001604">
    <property type="entry name" value="Endo_G_ENPP1-like_dom"/>
</dbReference>
<evidence type="ECO:0000259" key="4">
    <source>
        <dbReference type="SMART" id="SM00892"/>
    </source>
</evidence>
<dbReference type="SMART" id="SM00892">
    <property type="entry name" value="Endonuclease_NS"/>
    <property type="match status" value="1"/>
</dbReference>
<dbReference type="InterPro" id="IPR020821">
    <property type="entry name" value="ENPP1-3/EXOG-like_nuc-like"/>
</dbReference>
<dbReference type="EMBL" id="QRUU01000020">
    <property type="protein sequence ID" value="RGR97604.1"/>
    <property type="molecule type" value="Genomic_DNA"/>
</dbReference>
<dbReference type="PANTHER" id="PTHR13966:SF5">
    <property type="entry name" value="ENDONUCLEASE G, MITOCHONDRIAL"/>
    <property type="match status" value="1"/>
</dbReference>
<organism evidence="5 6">
    <name type="scientific">Phocaeicola coprocola</name>
    <dbReference type="NCBI Taxonomy" id="310298"/>
    <lineage>
        <taxon>Bacteria</taxon>
        <taxon>Pseudomonadati</taxon>
        <taxon>Bacteroidota</taxon>
        <taxon>Bacteroidia</taxon>
        <taxon>Bacteroidales</taxon>
        <taxon>Bacteroidaceae</taxon>
        <taxon>Phocaeicola</taxon>
    </lineage>
</organism>
<reference evidence="5 6" key="1">
    <citation type="submission" date="2018-08" db="EMBL/GenBank/DDBJ databases">
        <title>A genome reference for cultivated species of the human gut microbiota.</title>
        <authorList>
            <person name="Zou Y."/>
            <person name="Xue W."/>
            <person name="Luo G."/>
        </authorList>
    </citation>
    <scope>NUCLEOTIDE SEQUENCE [LARGE SCALE GENOMIC DNA]</scope>
    <source>
        <strain evidence="5 6">AF24-2</strain>
    </source>
</reference>
<dbReference type="GO" id="GO:0046872">
    <property type="term" value="F:metal ion binding"/>
    <property type="evidence" value="ECO:0007669"/>
    <property type="project" value="UniProtKB-KW"/>
</dbReference>
<dbReference type="Gene3D" id="3.40.570.10">
    <property type="entry name" value="Extracellular Endonuclease, subunit A"/>
    <property type="match status" value="1"/>
</dbReference>
<accession>A0A412GS16</accession>
<comment type="caution">
    <text evidence="5">The sequence shown here is derived from an EMBL/GenBank/DDBJ whole genome shotgun (WGS) entry which is preliminary data.</text>
</comment>
<dbReference type="Pfam" id="PF01223">
    <property type="entry name" value="Endonuclease_NS"/>
    <property type="match status" value="1"/>
</dbReference>
<evidence type="ECO:0000256" key="1">
    <source>
        <dbReference type="PIRSR" id="PIRSR640255-1"/>
    </source>
</evidence>
<keyword evidence="5" id="KW-0540">Nuclease</keyword>
<dbReference type="GO" id="GO:0016787">
    <property type="term" value="F:hydrolase activity"/>
    <property type="evidence" value="ECO:0007669"/>
    <property type="project" value="InterPro"/>
</dbReference>
<feature type="domain" description="ENPP1-3/EXOG-like endonuclease/phosphodiesterase" evidence="3">
    <location>
        <begin position="192"/>
        <end position="411"/>
    </location>
</feature>
<dbReference type="Proteomes" id="UP000285864">
    <property type="component" value="Unassembled WGS sequence"/>
</dbReference>
<keyword evidence="5" id="KW-0378">Hydrolase</keyword>
<dbReference type="InterPro" id="IPR044929">
    <property type="entry name" value="DNA/RNA_non-sp_Endonuclease_sf"/>
</dbReference>
<protein>
    <submittedName>
        <fullName evidence="5">DNA/RNA non-specific endonuclease</fullName>
    </submittedName>
</protein>
<evidence type="ECO:0000313" key="5">
    <source>
        <dbReference type="EMBL" id="RGR97604.1"/>
    </source>
</evidence>
<dbReference type="SMART" id="SM00477">
    <property type="entry name" value="NUC"/>
    <property type="match status" value="1"/>
</dbReference>
<dbReference type="GO" id="GO:0003676">
    <property type="term" value="F:nucleic acid binding"/>
    <property type="evidence" value="ECO:0007669"/>
    <property type="project" value="InterPro"/>
</dbReference>
<evidence type="ECO:0000256" key="2">
    <source>
        <dbReference type="PIRSR" id="PIRSR640255-2"/>
    </source>
</evidence>
<feature type="domain" description="DNA/RNA non-specific endonuclease/pyrophosphatase/phosphodiesterase" evidence="4">
    <location>
        <begin position="189"/>
        <end position="411"/>
    </location>
</feature>
<name>A0A412GS16_9BACT</name>
<keyword evidence="5" id="KW-0255">Endonuclease</keyword>
<gene>
    <name evidence="5" type="ORF">DWY20_06325</name>
</gene>
<feature type="active site" description="Proton acceptor" evidence="1">
    <location>
        <position position="252"/>
    </location>
</feature>
<sequence length="427" mass="47756">MKKHLFILGLALALFNVGCDDQNTIPNGYVQTTQKGASTLVLKGYENAALGFSVFQPEGFDSPFYIQDKKFAGNAYSFTQVAAARLDEMTTVPANVEWQSNATVTAGAAYWARYAASTVYRFVKFRVSDINGNNVTIEYVVTDQTEERPNDNVNANTGYDNVSVTGYEIPHLNDQNVYADHYVTMDGVQILNYALEWDNTKRHANWVAFTFDTTTSADNVKRTDAWSVDPKLPAEMQVQESDHKNDGFDKGHLCASEDRVYLKEANEQTFYYSNMSPQLNDFNGGFWGKLEARVQTWGRSTAEGVYDKVYVTKGGTLNKLLKNFKGTTVNGGTPTTDANGFTIHGLACPEYYFMAVLSQKDDVFHAIAFLVPHKEGMTKNPSSDELKEYVVSVDKLEEETGIDFFCNLPDVLENEVEAACNLNDWAW</sequence>
<dbReference type="GO" id="GO:0004519">
    <property type="term" value="F:endonuclease activity"/>
    <property type="evidence" value="ECO:0007669"/>
    <property type="project" value="UniProtKB-KW"/>
</dbReference>
<feature type="binding site" evidence="2">
    <location>
        <position position="283"/>
    </location>
    <ligand>
        <name>Mg(2+)</name>
        <dbReference type="ChEBI" id="CHEBI:18420"/>
        <note>catalytic</note>
    </ligand>
</feature>
<keyword evidence="2" id="KW-0479">Metal-binding</keyword>
<dbReference type="SUPFAM" id="SSF54060">
    <property type="entry name" value="His-Me finger endonucleases"/>
    <property type="match status" value="1"/>
</dbReference>
<dbReference type="PANTHER" id="PTHR13966">
    <property type="entry name" value="ENDONUCLEASE RELATED"/>
    <property type="match status" value="1"/>
</dbReference>
<dbReference type="AlphaFoldDB" id="A0A412GS16"/>
<dbReference type="InterPro" id="IPR040255">
    <property type="entry name" value="Non-specific_endonuclease"/>
</dbReference>
<evidence type="ECO:0000313" key="6">
    <source>
        <dbReference type="Proteomes" id="UP000285864"/>
    </source>
</evidence>
<evidence type="ECO:0000259" key="3">
    <source>
        <dbReference type="SMART" id="SM00477"/>
    </source>
</evidence>
<proteinExistence type="predicted"/>
<dbReference type="InterPro" id="IPR044925">
    <property type="entry name" value="His-Me_finger_sf"/>
</dbReference>